<dbReference type="GO" id="GO:0016791">
    <property type="term" value="F:phosphatase activity"/>
    <property type="evidence" value="ECO:0007669"/>
    <property type="project" value="TreeGrafter"/>
</dbReference>
<accession>A0A517T9G9</accession>
<keyword evidence="1 3" id="KW-0378">Hydrolase</keyword>
<sequence length="531" mass="58252">MPTSKSSIRELVGPICDKFTAACGWTLRFHLPHAEESATHLKQCFWTRELNDGEQSAGWLSIEEDANNEDQSASQVISQLAELTGDVLELAIRARRSADLRDAEVEQLAEIGLTVTQEPDIHEGLQQLMRAGAQLTGFRAGAFFLLHPTGEQLDLRVVYQTDKGEIPRERRTLDDASPDLLSIINGNILVRRSMDRDLAEWLPSNMAMGLCLPITSESGPIGTFWGFDRRDRRPDPREIHVLGSIASQMGSLLERAVLKKESDSERVLRRELTEASENLPGDTETDAKDLPGIQAATMSIAASHIGGDLCELLPVCDDRTLVVIGDAVGHGAAAAMLMSAVKGIVRTTALAPPSDVSETDRIVSQINQVLCSMTRPHQFMSLLLGVFDTRTNLFTYTNAGHPNPITVRNGRFGELESHGLLLGVTEDAEYERSELIVNPGDVFTMFTDGITEAVGRRQQMFRSDGIVGAIKETALQDPELILRSIWNHMEDHRGSAPADDDRTILVIQYHGQQQDAQAEGTALNSESIISG</sequence>
<proteinExistence type="predicted"/>
<dbReference type="KEGG" id="chya:V22_22630"/>
<dbReference type="SUPFAM" id="SSF55781">
    <property type="entry name" value="GAF domain-like"/>
    <property type="match status" value="1"/>
</dbReference>
<evidence type="ECO:0000313" key="3">
    <source>
        <dbReference type="EMBL" id="QDT65017.1"/>
    </source>
</evidence>
<dbReference type="PANTHER" id="PTHR43156">
    <property type="entry name" value="STAGE II SPORULATION PROTEIN E-RELATED"/>
    <property type="match status" value="1"/>
</dbReference>
<dbReference type="Gene3D" id="3.30.450.40">
    <property type="match status" value="1"/>
</dbReference>
<protein>
    <submittedName>
        <fullName evidence="3">Phosphoserine phosphatase RsbU</fullName>
        <ecNumber evidence="3">3.1.3.3</ecNumber>
    </submittedName>
</protein>
<dbReference type="OrthoDB" id="207912at2"/>
<dbReference type="SMART" id="SM00331">
    <property type="entry name" value="PP2C_SIG"/>
    <property type="match status" value="1"/>
</dbReference>
<dbReference type="SUPFAM" id="SSF81606">
    <property type="entry name" value="PP2C-like"/>
    <property type="match status" value="1"/>
</dbReference>
<dbReference type="Gene3D" id="3.60.40.10">
    <property type="entry name" value="PPM-type phosphatase domain"/>
    <property type="match status" value="1"/>
</dbReference>
<dbReference type="PANTHER" id="PTHR43156:SF2">
    <property type="entry name" value="STAGE II SPORULATION PROTEIN E"/>
    <property type="match status" value="1"/>
</dbReference>
<evidence type="ECO:0000313" key="4">
    <source>
        <dbReference type="Proteomes" id="UP000319976"/>
    </source>
</evidence>
<dbReference type="InterPro" id="IPR029016">
    <property type="entry name" value="GAF-like_dom_sf"/>
</dbReference>
<keyword evidence="4" id="KW-1185">Reference proteome</keyword>
<dbReference type="InterPro" id="IPR036457">
    <property type="entry name" value="PPM-type-like_dom_sf"/>
</dbReference>
<name>A0A517T9G9_9PLAN</name>
<reference evidence="3 4" key="1">
    <citation type="submission" date="2019-02" db="EMBL/GenBank/DDBJ databases">
        <title>Deep-cultivation of Planctomycetes and their phenomic and genomic characterization uncovers novel biology.</title>
        <authorList>
            <person name="Wiegand S."/>
            <person name="Jogler M."/>
            <person name="Boedeker C."/>
            <person name="Pinto D."/>
            <person name="Vollmers J."/>
            <person name="Rivas-Marin E."/>
            <person name="Kohn T."/>
            <person name="Peeters S.H."/>
            <person name="Heuer A."/>
            <person name="Rast P."/>
            <person name="Oberbeckmann S."/>
            <person name="Bunk B."/>
            <person name="Jeske O."/>
            <person name="Meyerdierks A."/>
            <person name="Storesund J.E."/>
            <person name="Kallscheuer N."/>
            <person name="Luecker S."/>
            <person name="Lage O.M."/>
            <person name="Pohl T."/>
            <person name="Merkel B.J."/>
            <person name="Hornburger P."/>
            <person name="Mueller R.-W."/>
            <person name="Bruemmer F."/>
            <person name="Labrenz M."/>
            <person name="Spormann A.M."/>
            <person name="Op den Camp H."/>
            <person name="Overmann J."/>
            <person name="Amann R."/>
            <person name="Jetten M.S.M."/>
            <person name="Mascher T."/>
            <person name="Medema M.H."/>
            <person name="Devos D.P."/>
            <person name="Kaster A.-K."/>
            <person name="Ovreas L."/>
            <person name="Rohde M."/>
            <person name="Galperin M.Y."/>
            <person name="Jogler C."/>
        </authorList>
    </citation>
    <scope>NUCLEOTIDE SEQUENCE [LARGE SCALE GENOMIC DNA]</scope>
    <source>
        <strain evidence="3 4">V22</strain>
    </source>
</reference>
<dbReference type="EC" id="3.1.3.3" evidence="3"/>
<gene>
    <name evidence="3" type="primary">rsbU_2</name>
    <name evidence="3" type="ORF">V22_22630</name>
</gene>
<dbReference type="EMBL" id="CP036316">
    <property type="protein sequence ID" value="QDT65017.1"/>
    <property type="molecule type" value="Genomic_DNA"/>
</dbReference>
<dbReference type="AlphaFoldDB" id="A0A517T9G9"/>
<dbReference type="InterPro" id="IPR001932">
    <property type="entry name" value="PPM-type_phosphatase-like_dom"/>
</dbReference>
<evidence type="ECO:0000256" key="1">
    <source>
        <dbReference type="ARBA" id="ARBA00022801"/>
    </source>
</evidence>
<dbReference type="RefSeq" id="WP_145262664.1">
    <property type="nucleotide sequence ID" value="NZ_CP036316.1"/>
</dbReference>
<evidence type="ECO:0000259" key="2">
    <source>
        <dbReference type="SMART" id="SM00331"/>
    </source>
</evidence>
<feature type="domain" description="PPM-type phosphatase" evidence="2">
    <location>
        <begin position="290"/>
        <end position="509"/>
    </location>
</feature>
<dbReference type="Proteomes" id="UP000319976">
    <property type="component" value="Chromosome"/>
</dbReference>
<dbReference type="Pfam" id="PF07228">
    <property type="entry name" value="SpoIIE"/>
    <property type="match status" value="1"/>
</dbReference>
<organism evidence="3 4">
    <name type="scientific">Calycomorphotria hydatis</name>
    <dbReference type="NCBI Taxonomy" id="2528027"/>
    <lineage>
        <taxon>Bacteria</taxon>
        <taxon>Pseudomonadati</taxon>
        <taxon>Planctomycetota</taxon>
        <taxon>Planctomycetia</taxon>
        <taxon>Planctomycetales</taxon>
        <taxon>Planctomycetaceae</taxon>
        <taxon>Calycomorphotria</taxon>
    </lineage>
</organism>
<dbReference type="InterPro" id="IPR052016">
    <property type="entry name" value="Bact_Sigma-Reg"/>
</dbReference>